<dbReference type="CDD" id="cd02440">
    <property type="entry name" value="AdoMet_MTases"/>
    <property type="match status" value="1"/>
</dbReference>
<dbReference type="RefSeq" id="WP_049665782.1">
    <property type="nucleotide sequence ID" value="NZ_JBIVOC010000032.1"/>
</dbReference>
<feature type="domain" description="Methyltransferase type 11" evidence="2">
    <location>
        <begin position="50"/>
        <end position="149"/>
    </location>
</feature>
<dbReference type="GO" id="GO:0016126">
    <property type="term" value="P:sterol biosynthetic process"/>
    <property type="evidence" value="ECO:0007669"/>
    <property type="project" value="TreeGrafter"/>
</dbReference>
<dbReference type="GO" id="GO:0032259">
    <property type="term" value="P:methylation"/>
    <property type="evidence" value="ECO:0007669"/>
    <property type="project" value="UniProtKB-KW"/>
</dbReference>
<dbReference type="AlphaFoldDB" id="A0A0K9FDE8"/>
<gene>
    <name evidence="3" type="ORF">ACZ11_10195</name>
</gene>
<sequence>MTLLQRLIEQAKKPRGFVGSLMLRIMNKAHSGMNTWLIRQEVINDGDIVLDIGCGGGKTLQSLSKINRSGKIYGIDFSEQAIKDSIKTNQMDVANGKVIVTQASVSSIPYSDKFFDTITAFQTHYFWPDLANDVKEVYRVLKDDGKFIIISELYKINYHMKAYNTKPEIKQLFESVGFQTVTIQENTQKGWLCITGIK</sequence>
<proteinExistence type="predicted"/>
<dbReference type="Pfam" id="PF08241">
    <property type="entry name" value="Methyltransf_11"/>
    <property type="match status" value="1"/>
</dbReference>
<evidence type="ECO:0000259" key="2">
    <source>
        <dbReference type="Pfam" id="PF08241"/>
    </source>
</evidence>
<dbReference type="Proteomes" id="UP000037326">
    <property type="component" value="Unassembled WGS sequence"/>
</dbReference>
<protein>
    <submittedName>
        <fullName evidence="3">SAM-dependent methyltransferase</fullName>
    </submittedName>
</protein>
<comment type="caution">
    <text evidence="3">The sequence shown here is derived from an EMBL/GenBank/DDBJ whole genome shotgun (WGS) entry which is preliminary data.</text>
</comment>
<keyword evidence="1 3" id="KW-0808">Transferase</keyword>
<keyword evidence="3" id="KW-0489">Methyltransferase</keyword>
<dbReference type="GeneID" id="96598618"/>
<accession>A0A0K9FDE8</accession>
<organism evidence="3 4">
    <name type="scientific">Lysinibacillus xylanilyticus</name>
    <dbReference type="NCBI Taxonomy" id="582475"/>
    <lineage>
        <taxon>Bacteria</taxon>
        <taxon>Bacillati</taxon>
        <taxon>Bacillota</taxon>
        <taxon>Bacilli</taxon>
        <taxon>Bacillales</taxon>
        <taxon>Bacillaceae</taxon>
        <taxon>Lysinibacillus</taxon>
    </lineage>
</organism>
<name>A0A0K9FDE8_9BACI</name>
<dbReference type="SUPFAM" id="SSF53335">
    <property type="entry name" value="S-adenosyl-L-methionine-dependent methyltransferases"/>
    <property type="match status" value="1"/>
</dbReference>
<reference evidence="4" key="1">
    <citation type="submission" date="2015-07" db="EMBL/GenBank/DDBJ databases">
        <authorList>
            <person name="Liu B."/>
            <person name="Wang J."/>
            <person name="Zhu Y."/>
            <person name="Liu G."/>
            <person name="Chen Q."/>
            <person name="Lan J."/>
            <person name="Che J."/>
            <person name="Ge C."/>
            <person name="Shi H."/>
            <person name="Pan Z."/>
            <person name="Liu X."/>
        </authorList>
    </citation>
    <scope>NUCLEOTIDE SEQUENCE [LARGE SCALE GENOMIC DNA]</scope>
    <source>
        <strain evidence="4">DSM 23493</strain>
    </source>
</reference>
<evidence type="ECO:0000256" key="1">
    <source>
        <dbReference type="ARBA" id="ARBA00022679"/>
    </source>
</evidence>
<evidence type="ECO:0000313" key="4">
    <source>
        <dbReference type="Proteomes" id="UP000037326"/>
    </source>
</evidence>
<dbReference type="PANTHER" id="PTHR44068:SF1">
    <property type="entry name" value="HYPOTHETICAL LOC100005854"/>
    <property type="match status" value="1"/>
</dbReference>
<dbReference type="GO" id="GO:0003838">
    <property type="term" value="F:sterol 24-C-methyltransferase activity"/>
    <property type="evidence" value="ECO:0007669"/>
    <property type="project" value="TreeGrafter"/>
</dbReference>
<dbReference type="OrthoDB" id="9795864at2"/>
<dbReference type="Gene3D" id="3.40.50.150">
    <property type="entry name" value="Vaccinia Virus protein VP39"/>
    <property type="match status" value="1"/>
</dbReference>
<dbReference type="InterPro" id="IPR013216">
    <property type="entry name" value="Methyltransf_11"/>
</dbReference>
<dbReference type="PATRIC" id="fig|582475.4.peg.1626"/>
<dbReference type="InterPro" id="IPR050447">
    <property type="entry name" value="Erg6_SMT_methyltransf"/>
</dbReference>
<evidence type="ECO:0000313" key="3">
    <source>
        <dbReference type="EMBL" id="KMY32485.1"/>
    </source>
</evidence>
<dbReference type="EMBL" id="LFXJ01000005">
    <property type="protein sequence ID" value="KMY32485.1"/>
    <property type="molecule type" value="Genomic_DNA"/>
</dbReference>
<dbReference type="InterPro" id="IPR029063">
    <property type="entry name" value="SAM-dependent_MTases_sf"/>
</dbReference>
<dbReference type="PANTHER" id="PTHR44068">
    <property type="entry name" value="ZGC:194242"/>
    <property type="match status" value="1"/>
</dbReference>